<protein>
    <submittedName>
        <fullName evidence="2">Alpha/beta fold hydrolase</fullName>
    </submittedName>
</protein>
<dbReference type="GO" id="GO:0016020">
    <property type="term" value="C:membrane"/>
    <property type="evidence" value="ECO:0007669"/>
    <property type="project" value="TreeGrafter"/>
</dbReference>
<evidence type="ECO:0000259" key="1">
    <source>
        <dbReference type="Pfam" id="PF00561"/>
    </source>
</evidence>
<dbReference type="Proteomes" id="UP000481087">
    <property type="component" value="Unassembled WGS sequence"/>
</dbReference>
<dbReference type="Pfam" id="PF00561">
    <property type="entry name" value="Abhydrolase_1"/>
    <property type="match status" value="1"/>
</dbReference>
<dbReference type="EMBL" id="WTUZ01000010">
    <property type="protein sequence ID" value="MZQ81184.1"/>
    <property type="molecule type" value="Genomic_DNA"/>
</dbReference>
<evidence type="ECO:0000313" key="2">
    <source>
        <dbReference type="EMBL" id="MZQ81184.1"/>
    </source>
</evidence>
<dbReference type="InterPro" id="IPR050266">
    <property type="entry name" value="AB_hydrolase_sf"/>
</dbReference>
<dbReference type="RefSeq" id="WP_161405494.1">
    <property type="nucleotide sequence ID" value="NZ_WTUZ01000010.1"/>
</dbReference>
<feature type="domain" description="AB hydrolase-1" evidence="1">
    <location>
        <begin position="35"/>
        <end position="255"/>
    </location>
</feature>
<accession>A0A6L8UTF9</accession>
<dbReference type="AlphaFoldDB" id="A0A6L8UTF9"/>
<keyword evidence="2" id="KW-0378">Hydrolase</keyword>
<dbReference type="InterPro" id="IPR000073">
    <property type="entry name" value="AB_hydrolase_1"/>
</dbReference>
<evidence type="ECO:0000313" key="3">
    <source>
        <dbReference type="Proteomes" id="UP000481087"/>
    </source>
</evidence>
<keyword evidence="3" id="KW-1185">Reference proteome</keyword>
<dbReference type="InterPro" id="IPR029058">
    <property type="entry name" value="AB_hydrolase_fold"/>
</dbReference>
<dbReference type="Gene3D" id="3.40.50.1820">
    <property type="entry name" value="alpha/beta hydrolase"/>
    <property type="match status" value="1"/>
</dbReference>
<dbReference type="PANTHER" id="PTHR43798:SF33">
    <property type="entry name" value="HYDROLASE, PUTATIVE (AFU_ORTHOLOGUE AFUA_2G14860)-RELATED"/>
    <property type="match status" value="1"/>
</dbReference>
<name>A0A6L8UTF9_9BACL</name>
<gene>
    <name evidence="2" type="ORF">GQF01_03490</name>
</gene>
<comment type="caution">
    <text evidence="2">The sequence shown here is derived from an EMBL/GenBank/DDBJ whole genome shotgun (WGS) entry which is preliminary data.</text>
</comment>
<organism evidence="2 3">
    <name type="scientific">Paenibacillus silvestris</name>
    <dbReference type="NCBI Taxonomy" id="2606219"/>
    <lineage>
        <taxon>Bacteria</taxon>
        <taxon>Bacillati</taxon>
        <taxon>Bacillota</taxon>
        <taxon>Bacilli</taxon>
        <taxon>Bacillales</taxon>
        <taxon>Paenibacillaceae</taxon>
        <taxon>Paenibacillus</taxon>
    </lineage>
</organism>
<dbReference type="PANTHER" id="PTHR43798">
    <property type="entry name" value="MONOACYLGLYCEROL LIPASE"/>
    <property type="match status" value="1"/>
</dbReference>
<dbReference type="PRINTS" id="PR00111">
    <property type="entry name" value="ABHYDROLASE"/>
</dbReference>
<reference evidence="2 3" key="1">
    <citation type="submission" date="2019-12" db="EMBL/GenBank/DDBJ databases">
        <title>Paenibacillus sp. nov. sp. isolated from soil.</title>
        <authorList>
            <person name="Kim J."/>
            <person name="Jeong S.E."/>
            <person name="Jung H.S."/>
            <person name="Jeon C.O."/>
        </authorList>
    </citation>
    <scope>NUCLEOTIDE SEQUENCE [LARGE SCALE GENOMIC DNA]</scope>
    <source>
        <strain evidence="2 3">5J-6</strain>
    </source>
</reference>
<dbReference type="SUPFAM" id="SSF53474">
    <property type="entry name" value="alpha/beta-Hydrolases"/>
    <property type="match status" value="1"/>
</dbReference>
<dbReference type="GO" id="GO:0016787">
    <property type="term" value="F:hydrolase activity"/>
    <property type="evidence" value="ECO:0007669"/>
    <property type="project" value="UniProtKB-KW"/>
</dbReference>
<proteinExistence type="predicted"/>
<sequence length="276" mass="31274">MMSNSNNHSLAVRKFFQSGNLRLSYLDYGGDSERVLVMLHGYMANARSFSELAVRFRGWRIISLDQRGHGWSEHPSEKEYTREHYVEDILNFIHSELGGQPLTILGHSLGGLNAYQFAARYPELVKTVVVEDIGAEINADFSFADKLPFRSASLKELRQSLASIGLRAIDYFAESIFEDELGWGFRTDLKGLQVSVPLSNGVWWEDWLGSSCPILLIHGGKSFILSTEHAKRMEARRPNTKLVVFEQCGHGVHSDDLNGYYQVVTDFLAEQHEVMK</sequence>